<proteinExistence type="predicted"/>
<dbReference type="Gene3D" id="3.40.50.1820">
    <property type="entry name" value="alpha/beta hydrolase"/>
    <property type="match status" value="1"/>
</dbReference>
<dbReference type="RefSeq" id="WP_054475065.1">
    <property type="nucleotide sequence ID" value="NZ_CAWMRL010000001.1"/>
</dbReference>
<dbReference type="EMBL" id="LJCS01000001">
    <property type="protein sequence ID" value="KOY63916.1"/>
    <property type="molecule type" value="Genomic_DNA"/>
</dbReference>
<reference evidence="2 5" key="2">
    <citation type="submission" date="2019-09" db="EMBL/GenBank/DDBJ databases">
        <title>Whole genome sequence of Photorhabdus heterorhabditis strain ETL (Enterobacteriales: Enterobacteriaceae) a bacterial symbiont of Heterorhabditis zealandica strain ETL (Rhabditida: Heterorhabditidae).</title>
        <authorList>
            <person name="Lulamba T.E."/>
            <person name="Serepa-Dlamini M.H."/>
        </authorList>
    </citation>
    <scope>NUCLEOTIDE SEQUENCE [LARGE SCALE GENOMIC DNA]</scope>
    <source>
        <strain evidence="2 5">ETL</strain>
    </source>
</reference>
<evidence type="ECO:0000313" key="5">
    <source>
        <dbReference type="Proteomes" id="UP000322184"/>
    </source>
</evidence>
<sequence>MTISYENQKVNLALSLIINSGGIKTYKPEPGIVSENIQKSLESSKATANKFSIVWGPAVFRVDSVDIDKKKSVIDKKDDHVLFIVQNRYDPNDYRVVIRGSWSDINWLNEDIIVCKTTDWALWDSKSPKNAKIAYGTNMALDYIINQMKSNNSPGYGESLTDAIDKIALKGGIQNITITGHSLGGVLASTIGLYLKRQYLDKGNNNIRIHVCAFAGPTAGNDVFASYTESVLNEISTVGYNSDFLRIHNSIDVVPLAWHINGLEKIKTIYPILTGTINTLIFFVLGKNYTQIFPDFSIHSDIPISPIMSFDDLLINIGNQHVYAYTKEYDMSFITIDDSSNIPTDYDIIVVNDSLSESIAELFKFLTKGKIDIA</sequence>
<dbReference type="OrthoDB" id="5498552at2"/>
<name>A0A5B0X3K2_9GAMM</name>
<dbReference type="InterPro" id="IPR002921">
    <property type="entry name" value="Fungal_lipase-type"/>
</dbReference>
<dbReference type="GO" id="GO:0006629">
    <property type="term" value="P:lipid metabolic process"/>
    <property type="evidence" value="ECO:0007669"/>
    <property type="project" value="InterPro"/>
</dbReference>
<dbReference type="Pfam" id="PF01764">
    <property type="entry name" value="Lipase_3"/>
    <property type="match status" value="1"/>
</dbReference>
<comment type="caution">
    <text evidence="2">The sequence shown here is derived from an EMBL/GenBank/DDBJ whole genome shotgun (WGS) entry which is preliminary data.</text>
</comment>
<dbReference type="InterPro" id="IPR051218">
    <property type="entry name" value="Sec_MonoDiacylglyc_Lipase"/>
</dbReference>
<gene>
    <name evidence="3" type="ORF">AM629_00285</name>
    <name evidence="2" type="ORF">F0L16_06205</name>
</gene>
<dbReference type="AlphaFoldDB" id="A0A5B0X3K2"/>
<evidence type="ECO:0000259" key="1">
    <source>
        <dbReference type="Pfam" id="PF01764"/>
    </source>
</evidence>
<dbReference type="InterPro" id="IPR029058">
    <property type="entry name" value="AB_hydrolase_fold"/>
</dbReference>
<dbReference type="Proteomes" id="UP000322184">
    <property type="component" value="Unassembled WGS sequence"/>
</dbReference>
<dbReference type="PANTHER" id="PTHR45856:SF11">
    <property type="entry name" value="FUNGAL LIPASE-LIKE DOMAIN-CONTAINING PROTEIN"/>
    <property type="match status" value="1"/>
</dbReference>
<feature type="domain" description="Fungal lipase-type" evidence="1">
    <location>
        <begin position="125"/>
        <end position="256"/>
    </location>
</feature>
<evidence type="ECO:0000313" key="3">
    <source>
        <dbReference type="EMBL" id="KOY63916.1"/>
    </source>
</evidence>
<dbReference type="STRING" id="880156.AM629_00285"/>
<evidence type="ECO:0000313" key="2">
    <source>
        <dbReference type="EMBL" id="KAA1193853.1"/>
    </source>
</evidence>
<organism evidence="2 5">
    <name type="scientific">Photorhabdus heterorhabditis</name>
    <dbReference type="NCBI Taxonomy" id="880156"/>
    <lineage>
        <taxon>Bacteria</taxon>
        <taxon>Pseudomonadati</taxon>
        <taxon>Pseudomonadota</taxon>
        <taxon>Gammaproteobacteria</taxon>
        <taxon>Enterobacterales</taxon>
        <taxon>Morganellaceae</taxon>
        <taxon>Photorhabdus</taxon>
    </lineage>
</organism>
<dbReference type="PANTHER" id="PTHR45856">
    <property type="entry name" value="ALPHA/BETA-HYDROLASES SUPERFAMILY PROTEIN"/>
    <property type="match status" value="1"/>
</dbReference>
<accession>A0A5B0X3K2</accession>
<keyword evidence="4" id="KW-1185">Reference proteome</keyword>
<reference evidence="3 4" key="1">
    <citation type="submission" date="2015-09" db="EMBL/GenBank/DDBJ databases">
        <title>Draft genome sequence and assembly of Photorhabdus sp. VMG, a bacterial symbiont associated with Heterorhabditis zealandica.</title>
        <authorList>
            <person name="Naidoo S."/>
            <person name="Featherston J."/>
            <person name="Mothupi B."/>
            <person name="Gray V.M."/>
        </authorList>
    </citation>
    <scope>NUCLEOTIDE SEQUENCE [LARGE SCALE GENOMIC DNA]</scope>
    <source>
        <strain evidence="3 4">VMG</strain>
    </source>
</reference>
<dbReference type="Proteomes" id="UP000037727">
    <property type="component" value="Unassembled WGS sequence"/>
</dbReference>
<evidence type="ECO:0000313" key="4">
    <source>
        <dbReference type="Proteomes" id="UP000037727"/>
    </source>
</evidence>
<protein>
    <submittedName>
        <fullName evidence="2 3">Lipase</fullName>
    </submittedName>
</protein>
<dbReference type="SUPFAM" id="SSF53474">
    <property type="entry name" value="alpha/beta-Hydrolases"/>
    <property type="match status" value="1"/>
</dbReference>
<dbReference type="CDD" id="cd00519">
    <property type="entry name" value="Lipase_3"/>
    <property type="match status" value="1"/>
</dbReference>
<dbReference type="EMBL" id="VTUW01000007">
    <property type="protein sequence ID" value="KAA1193853.1"/>
    <property type="molecule type" value="Genomic_DNA"/>
</dbReference>